<evidence type="ECO:0000256" key="6">
    <source>
        <dbReference type="ARBA" id="ARBA00023136"/>
    </source>
</evidence>
<feature type="transmembrane region" description="Helical" evidence="7">
    <location>
        <begin position="323"/>
        <end position="346"/>
    </location>
</feature>
<gene>
    <name evidence="10" type="ORF">ENV52_08335</name>
</gene>
<accession>A0A7V6A3P8</accession>
<comment type="caution">
    <text evidence="10">The sequence shown here is derived from an EMBL/GenBank/DDBJ whole genome shotgun (WGS) entry which is preliminary data.</text>
</comment>
<protein>
    <submittedName>
        <fullName evidence="10">ABC transporter permease</fullName>
    </submittedName>
</protein>
<dbReference type="EMBL" id="DTGR01000135">
    <property type="protein sequence ID" value="HHS29692.1"/>
    <property type="molecule type" value="Genomic_DNA"/>
</dbReference>
<evidence type="ECO:0000256" key="4">
    <source>
        <dbReference type="ARBA" id="ARBA00022692"/>
    </source>
</evidence>
<evidence type="ECO:0000256" key="2">
    <source>
        <dbReference type="ARBA" id="ARBA00022448"/>
    </source>
</evidence>
<dbReference type="InterPro" id="IPR025857">
    <property type="entry name" value="MacB_PCD"/>
</dbReference>
<feature type="transmembrane region" description="Helical" evidence="7">
    <location>
        <begin position="366"/>
        <end position="387"/>
    </location>
</feature>
<dbReference type="InterPro" id="IPR003838">
    <property type="entry name" value="ABC3_permease_C"/>
</dbReference>
<feature type="domain" description="MacB-like periplasmic core" evidence="9">
    <location>
        <begin position="16"/>
        <end position="251"/>
    </location>
</feature>
<feature type="transmembrane region" description="Helical" evidence="7">
    <location>
        <begin position="12"/>
        <end position="36"/>
    </location>
</feature>
<comment type="subcellular location">
    <subcellularLocation>
        <location evidence="1">Cell membrane</location>
        <topology evidence="1">Multi-pass membrane protein</topology>
    </subcellularLocation>
</comment>
<dbReference type="AlphaFoldDB" id="A0A7V6A3P8"/>
<dbReference type="PANTHER" id="PTHR43738:SF1">
    <property type="entry name" value="HEMIN TRANSPORT SYSTEM PERMEASE PROTEIN HRTB-RELATED"/>
    <property type="match status" value="1"/>
</dbReference>
<reference evidence="10" key="1">
    <citation type="journal article" date="2020" name="mSystems">
        <title>Genome- and Community-Level Interaction Insights into Carbon Utilization and Element Cycling Functions of Hydrothermarchaeota in Hydrothermal Sediment.</title>
        <authorList>
            <person name="Zhou Z."/>
            <person name="Liu Y."/>
            <person name="Xu W."/>
            <person name="Pan J."/>
            <person name="Luo Z.H."/>
            <person name="Li M."/>
        </authorList>
    </citation>
    <scope>NUCLEOTIDE SEQUENCE [LARGE SCALE GENOMIC DNA]</scope>
    <source>
        <strain evidence="10">SpSt-767</strain>
    </source>
</reference>
<evidence type="ECO:0000259" key="8">
    <source>
        <dbReference type="Pfam" id="PF02687"/>
    </source>
</evidence>
<feature type="domain" description="ABC3 transporter permease C-terminal" evidence="8">
    <location>
        <begin position="283"/>
        <end position="391"/>
    </location>
</feature>
<dbReference type="GO" id="GO:0005886">
    <property type="term" value="C:plasma membrane"/>
    <property type="evidence" value="ECO:0007669"/>
    <property type="project" value="UniProtKB-SubCell"/>
</dbReference>
<keyword evidence="6 7" id="KW-0472">Membrane</keyword>
<sequence length="398" mass="44217">MDLAVKDLKRHLGRFLTTVIGVGLLFGTVLAMNGVFRGVVFEGISLIEATNPDLWVVERFRGGPFSEQSTLAEDFHYTVAAVPGVAQASPFIVYPVERDIRGKSTRFTIIGYDVFGGLGGPSKLTAGRGIERAHYEAVAHKKLGLSLGEKIPLGLHFYTVVGLTDNITSPDGEPVVFLSLPDAQEVLFQRDNETVRNQRERLRRSLTRNAVTSREADRLISELQSETHTINAVLVKLAPGADRLKVARHIEDWLYFSVYTSQEEINLMLRGRLAKARMQLLTFRIILLIVSMVILTLVIYTFTMEKIRSIAIMKLMGATNWMVIRLVLEQSLLLTLSSFIIGWLIIHNTQDFFPRKIFLTPLDESVTFGLALLGGLVASGLGIWQALKTQPAMALGGH</sequence>
<keyword evidence="4 7" id="KW-0812">Transmembrane</keyword>
<dbReference type="PANTHER" id="PTHR43738">
    <property type="entry name" value="ABC TRANSPORTER, MEMBRANE PROTEIN"/>
    <property type="match status" value="1"/>
</dbReference>
<keyword evidence="5 7" id="KW-1133">Transmembrane helix</keyword>
<evidence type="ECO:0000256" key="3">
    <source>
        <dbReference type="ARBA" id="ARBA00022475"/>
    </source>
</evidence>
<evidence type="ECO:0000256" key="7">
    <source>
        <dbReference type="SAM" id="Phobius"/>
    </source>
</evidence>
<keyword evidence="3" id="KW-1003">Cell membrane</keyword>
<evidence type="ECO:0000259" key="9">
    <source>
        <dbReference type="Pfam" id="PF12704"/>
    </source>
</evidence>
<proteinExistence type="predicted"/>
<evidence type="ECO:0000256" key="5">
    <source>
        <dbReference type="ARBA" id="ARBA00022989"/>
    </source>
</evidence>
<dbReference type="InterPro" id="IPR051125">
    <property type="entry name" value="ABC-4/HrtB_transporter"/>
</dbReference>
<dbReference type="Pfam" id="PF02687">
    <property type="entry name" value="FtsX"/>
    <property type="match status" value="1"/>
</dbReference>
<feature type="transmembrane region" description="Helical" evidence="7">
    <location>
        <begin position="281"/>
        <end position="302"/>
    </location>
</feature>
<name>A0A7V6A3P8_9BACT</name>
<organism evidence="10">
    <name type="scientific">Desulfobacca acetoxidans</name>
    <dbReference type="NCBI Taxonomy" id="60893"/>
    <lineage>
        <taxon>Bacteria</taxon>
        <taxon>Pseudomonadati</taxon>
        <taxon>Thermodesulfobacteriota</taxon>
        <taxon>Desulfobaccia</taxon>
        <taxon>Desulfobaccales</taxon>
        <taxon>Desulfobaccaceae</taxon>
        <taxon>Desulfobacca</taxon>
    </lineage>
</organism>
<keyword evidence="2" id="KW-0813">Transport</keyword>
<evidence type="ECO:0000256" key="1">
    <source>
        <dbReference type="ARBA" id="ARBA00004651"/>
    </source>
</evidence>
<evidence type="ECO:0000313" key="10">
    <source>
        <dbReference type="EMBL" id="HHS29692.1"/>
    </source>
</evidence>
<dbReference type="Pfam" id="PF12704">
    <property type="entry name" value="MacB_PCD"/>
    <property type="match status" value="1"/>
</dbReference>